<feature type="domain" description="Transposase IS200-like" evidence="1">
    <location>
        <begin position="31"/>
        <end position="144"/>
    </location>
</feature>
<keyword evidence="3" id="KW-1185">Reference proteome</keyword>
<dbReference type="GO" id="GO:0004803">
    <property type="term" value="F:transposase activity"/>
    <property type="evidence" value="ECO:0007669"/>
    <property type="project" value="InterPro"/>
</dbReference>
<dbReference type="PANTHER" id="PTHR36966">
    <property type="entry name" value="REP-ASSOCIATED TYROSINE TRANSPOSASE"/>
    <property type="match status" value="1"/>
</dbReference>
<dbReference type="InterPro" id="IPR052715">
    <property type="entry name" value="RAYT_transposase"/>
</dbReference>
<protein>
    <submittedName>
        <fullName evidence="2">Transposase</fullName>
    </submittedName>
</protein>
<dbReference type="EMBL" id="AP022853">
    <property type="protein sequence ID" value="BCB26015.1"/>
    <property type="molecule type" value="Genomic_DNA"/>
</dbReference>
<gene>
    <name evidence="2" type="ORF">SKTS_09010</name>
</gene>
<dbReference type="PANTHER" id="PTHR36966:SF1">
    <property type="entry name" value="REP-ASSOCIATED TYROSINE TRANSPOSASE"/>
    <property type="match status" value="1"/>
</dbReference>
<accession>A0A6F8VB84</accession>
<sequence>MSPRPPTPRRPSREPLHTRIHAGWNVLLYRQPGDRSKSLLTDHIDKLRESLHLVRERHPFHIDAIVVLPEHLHTVWTLPPGDADYPTRWALIKAGFSRNLPRIERIASSRIAKGERGIWQRRYWEHQIRDEGDYARHVDYIHYNPVKHGHAQTPIDWPHSSLHRYVRDGILPVDWGATYAEGKKAEWGE</sequence>
<reference evidence="3" key="1">
    <citation type="submission" date="2020-03" db="EMBL/GenBank/DDBJ databases">
        <title>Complete genome sequence of sulfur-oxidizing bacterium skT11.</title>
        <authorList>
            <person name="Kanda M."/>
            <person name="Kojima H."/>
            <person name="Fukui M."/>
        </authorList>
    </citation>
    <scope>NUCLEOTIDE SEQUENCE [LARGE SCALE GENOMIC DNA]</scope>
    <source>
        <strain evidence="3">skT11</strain>
    </source>
</reference>
<dbReference type="SUPFAM" id="SSF143422">
    <property type="entry name" value="Transposase IS200-like"/>
    <property type="match status" value="1"/>
</dbReference>
<dbReference type="NCBIfam" id="NF047646">
    <property type="entry name" value="REP_Tyr_transpos"/>
    <property type="match status" value="1"/>
</dbReference>
<evidence type="ECO:0000313" key="3">
    <source>
        <dbReference type="Proteomes" id="UP000502260"/>
    </source>
</evidence>
<dbReference type="InterPro" id="IPR002686">
    <property type="entry name" value="Transposase_17"/>
</dbReference>
<dbReference type="InterPro" id="IPR036515">
    <property type="entry name" value="Transposase_17_sf"/>
</dbReference>
<dbReference type="GO" id="GO:0006313">
    <property type="term" value="P:DNA transposition"/>
    <property type="evidence" value="ECO:0007669"/>
    <property type="project" value="InterPro"/>
</dbReference>
<dbReference type="Gene3D" id="3.30.70.1290">
    <property type="entry name" value="Transposase IS200-like"/>
    <property type="match status" value="1"/>
</dbReference>
<dbReference type="SMART" id="SM01321">
    <property type="entry name" value="Y1_Tnp"/>
    <property type="match status" value="1"/>
</dbReference>
<dbReference type="RefSeq" id="WP_244617437.1">
    <property type="nucleotide sequence ID" value="NZ_AP022853.1"/>
</dbReference>
<name>A0A6F8VB84_9PROT</name>
<dbReference type="AlphaFoldDB" id="A0A6F8VB84"/>
<evidence type="ECO:0000259" key="1">
    <source>
        <dbReference type="SMART" id="SM01321"/>
    </source>
</evidence>
<dbReference type="Proteomes" id="UP000502260">
    <property type="component" value="Chromosome"/>
</dbReference>
<dbReference type="GO" id="GO:0043565">
    <property type="term" value="F:sequence-specific DNA binding"/>
    <property type="evidence" value="ECO:0007669"/>
    <property type="project" value="TreeGrafter"/>
</dbReference>
<organism evidence="2 3">
    <name type="scientific">Sulfurimicrobium lacus</name>
    <dbReference type="NCBI Taxonomy" id="2715678"/>
    <lineage>
        <taxon>Bacteria</taxon>
        <taxon>Pseudomonadati</taxon>
        <taxon>Pseudomonadota</taxon>
        <taxon>Betaproteobacteria</taxon>
        <taxon>Nitrosomonadales</taxon>
        <taxon>Sulfuricellaceae</taxon>
        <taxon>Sulfurimicrobium</taxon>
    </lineage>
</organism>
<dbReference type="KEGG" id="slac:SKTS_09010"/>
<evidence type="ECO:0000313" key="2">
    <source>
        <dbReference type="EMBL" id="BCB26015.1"/>
    </source>
</evidence>
<proteinExistence type="predicted"/>